<evidence type="ECO:0000256" key="3">
    <source>
        <dbReference type="ARBA" id="ARBA00022989"/>
    </source>
</evidence>
<dbReference type="PANTHER" id="PTHR42723">
    <property type="entry name" value="CHLOROPHYLL SYNTHASE"/>
    <property type="match status" value="1"/>
</dbReference>
<keyword evidence="4 5" id="KW-0472">Membrane</keyword>
<dbReference type="GO" id="GO:0016020">
    <property type="term" value="C:membrane"/>
    <property type="evidence" value="ECO:0007669"/>
    <property type="project" value="UniProtKB-SubCell"/>
</dbReference>
<comment type="subcellular location">
    <subcellularLocation>
        <location evidence="1">Membrane</location>
        <topology evidence="1">Multi-pass membrane protein</topology>
    </subcellularLocation>
</comment>
<evidence type="ECO:0000256" key="2">
    <source>
        <dbReference type="ARBA" id="ARBA00022692"/>
    </source>
</evidence>
<feature type="transmembrane region" description="Helical" evidence="5">
    <location>
        <begin position="234"/>
        <end position="252"/>
    </location>
</feature>
<feature type="transmembrane region" description="Helical" evidence="5">
    <location>
        <begin position="46"/>
        <end position="65"/>
    </location>
</feature>
<dbReference type="GO" id="GO:0016765">
    <property type="term" value="F:transferase activity, transferring alkyl or aryl (other than methyl) groups"/>
    <property type="evidence" value="ECO:0007669"/>
    <property type="project" value="InterPro"/>
</dbReference>
<protein>
    <recommendedName>
        <fullName evidence="7">Prenyltransferase</fullName>
    </recommendedName>
</protein>
<dbReference type="Pfam" id="PF01040">
    <property type="entry name" value="UbiA"/>
    <property type="match status" value="1"/>
</dbReference>
<reference evidence="6" key="1">
    <citation type="journal article" date="2020" name="mSystems">
        <title>Genome- and Community-Level Interaction Insights into Carbon Utilization and Element Cycling Functions of Hydrothermarchaeota in Hydrothermal Sediment.</title>
        <authorList>
            <person name="Zhou Z."/>
            <person name="Liu Y."/>
            <person name="Xu W."/>
            <person name="Pan J."/>
            <person name="Luo Z.H."/>
            <person name="Li M."/>
        </authorList>
    </citation>
    <scope>NUCLEOTIDE SEQUENCE [LARGE SCALE GENOMIC DNA]</scope>
    <source>
        <strain evidence="6">SpSt-774</strain>
    </source>
</reference>
<dbReference type="InterPro" id="IPR050475">
    <property type="entry name" value="Prenyltransferase_related"/>
</dbReference>
<accession>A0A7C4XMG2</accession>
<keyword evidence="3 5" id="KW-1133">Transmembrane helix</keyword>
<dbReference type="Gene3D" id="1.10.357.140">
    <property type="entry name" value="UbiA prenyltransferase"/>
    <property type="match status" value="1"/>
</dbReference>
<dbReference type="AlphaFoldDB" id="A0A7C4XMG2"/>
<organism evidence="6">
    <name type="scientific">candidate division WOR-3 bacterium</name>
    <dbReference type="NCBI Taxonomy" id="2052148"/>
    <lineage>
        <taxon>Bacteria</taxon>
        <taxon>Bacteria division WOR-3</taxon>
    </lineage>
</organism>
<evidence type="ECO:0008006" key="7">
    <source>
        <dbReference type="Google" id="ProtNLM"/>
    </source>
</evidence>
<evidence type="ECO:0000256" key="5">
    <source>
        <dbReference type="SAM" id="Phobius"/>
    </source>
</evidence>
<feature type="transmembrane region" description="Helical" evidence="5">
    <location>
        <begin position="165"/>
        <end position="188"/>
    </location>
</feature>
<feature type="transmembrane region" description="Helical" evidence="5">
    <location>
        <begin position="138"/>
        <end position="159"/>
    </location>
</feature>
<feature type="transmembrane region" description="Helical" evidence="5">
    <location>
        <begin position="209"/>
        <end position="228"/>
    </location>
</feature>
<proteinExistence type="predicted"/>
<gene>
    <name evidence="6" type="ORF">ENV60_05735</name>
</gene>
<keyword evidence="2 5" id="KW-0812">Transmembrane</keyword>
<evidence type="ECO:0000256" key="4">
    <source>
        <dbReference type="ARBA" id="ARBA00023136"/>
    </source>
</evidence>
<comment type="caution">
    <text evidence="6">The sequence shown here is derived from an EMBL/GenBank/DDBJ whole genome shotgun (WGS) entry which is preliminary data.</text>
</comment>
<dbReference type="InterPro" id="IPR000537">
    <property type="entry name" value="UbiA_prenyltransferase"/>
</dbReference>
<feature type="transmembrane region" description="Helical" evidence="5">
    <location>
        <begin position="12"/>
        <end position="34"/>
    </location>
</feature>
<evidence type="ECO:0000313" key="6">
    <source>
        <dbReference type="EMBL" id="HGV97780.1"/>
    </source>
</evidence>
<evidence type="ECO:0000256" key="1">
    <source>
        <dbReference type="ARBA" id="ARBA00004141"/>
    </source>
</evidence>
<name>A0A7C4XMG2_UNCW3</name>
<dbReference type="InterPro" id="IPR044878">
    <property type="entry name" value="UbiA_sf"/>
</dbReference>
<dbReference type="PANTHER" id="PTHR42723:SF1">
    <property type="entry name" value="CHLOROPHYLL SYNTHASE, CHLOROPLASTIC"/>
    <property type="match status" value="1"/>
</dbReference>
<sequence length="313" mass="35637">MKLGHRLNLFDTIFILRPLILIPVWNFLLIGNFLALQKNLFDGKVLFALLIYTAIMGGVYILNQITDIQTDRLNKKLFIISEGLISPKFAKIEMFILWILALSLSIKLGFVFFIFMIISLILGVAYSLPPIKLKGRPVLDSLVNGVGYGMINFAVGWVLHQPADFFMFLRFLPYFLSICAVFINTTIADIEGDRKAGETTTGVFFGSEYSSIISTIILIGAIGTAIYFKDYIPLIPSVISLPIFIYVVYSLFHKKKFSRRILILSFRLPGFIFTIITGYLYPGYFIFLILLFIAMRIYYKYRFGMTYPTLSGG</sequence>
<feature type="transmembrane region" description="Helical" evidence="5">
    <location>
        <begin position="106"/>
        <end position="126"/>
    </location>
</feature>
<dbReference type="EMBL" id="DTGZ01000104">
    <property type="protein sequence ID" value="HGV97780.1"/>
    <property type="molecule type" value="Genomic_DNA"/>
</dbReference>